<organism evidence="3">
    <name type="scientific">Sarcoptes scabiei</name>
    <name type="common">Itch mite</name>
    <name type="synonym">Acarus scabiei</name>
    <dbReference type="NCBI Taxonomy" id="52283"/>
    <lineage>
        <taxon>Eukaryota</taxon>
        <taxon>Metazoa</taxon>
        <taxon>Ecdysozoa</taxon>
        <taxon>Arthropoda</taxon>
        <taxon>Chelicerata</taxon>
        <taxon>Arachnida</taxon>
        <taxon>Acari</taxon>
        <taxon>Acariformes</taxon>
        <taxon>Sarcoptiformes</taxon>
        <taxon>Astigmata</taxon>
        <taxon>Psoroptidia</taxon>
        <taxon>Sarcoptoidea</taxon>
        <taxon>Sarcoptidae</taxon>
        <taxon>Sarcoptinae</taxon>
        <taxon>Sarcoptes</taxon>
    </lineage>
</organism>
<dbReference type="Gene3D" id="3.30.740.10">
    <property type="entry name" value="Protein Inhibitor Of Neuronal Nitric Oxide Synthase"/>
    <property type="match status" value="1"/>
</dbReference>
<keyword evidence="2" id="KW-0472">Membrane</keyword>
<sequence length="393" mass="44005">MIPLIGSMFRSIVILTTMMVMVSLLLLMMTQSIDSKRIVPISSSSSSSSSLKMIGRKNARSASITMSAEDRNSNENDDDNGMDGAEVTRMKQIRRSEVSKALALLKKHSIIGGDAKIVLRNSGKHLLVDPEQKLRLVVNHLAKMSTRSTKTSSSPDNEEGENREEGKMRAKKSESDRMKRKPNTIDLEKPNVMAKEGKKKIPKKEKVGAKTSTKSIKSNKNNNKQNGDKIGDNQNDPLPNADTIQKLLMENIATKTPTIVDSLMADKMLNEIVGMIETIVRNKRAQNLTDLSDSITELLNEQYGPHWHTIVVANPKPSFNDIDQDDDDDDGRDSNSVRAKKKKDPKRVDGINLLRSNRLLNFLQHVAIDDHHKSDIFYATIDFGNLLRVFIFK</sequence>
<feature type="region of interest" description="Disordered" evidence="1">
    <location>
        <begin position="318"/>
        <end position="344"/>
    </location>
</feature>
<dbReference type="GO" id="GO:0007017">
    <property type="term" value="P:microtubule-based process"/>
    <property type="evidence" value="ECO:0007669"/>
    <property type="project" value="InterPro"/>
</dbReference>
<evidence type="ECO:0000313" key="3">
    <source>
        <dbReference type="EMBL" id="KAF7492127.1"/>
    </source>
</evidence>
<proteinExistence type="predicted"/>
<evidence type="ECO:0000313" key="5">
    <source>
        <dbReference type="Proteomes" id="UP000070412"/>
    </source>
</evidence>
<protein>
    <submittedName>
        <fullName evidence="3 4">Uncharacterized protein</fullName>
    </submittedName>
</protein>
<keyword evidence="2" id="KW-1133">Transmembrane helix</keyword>
<feature type="compositionally biased region" description="Low complexity" evidence="1">
    <location>
        <begin position="209"/>
        <end position="225"/>
    </location>
</feature>
<feature type="transmembrane region" description="Helical" evidence="2">
    <location>
        <begin position="12"/>
        <end position="30"/>
    </location>
</feature>
<dbReference type="SUPFAM" id="SSF54648">
    <property type="entry name" value="DLC"/>
    <property type="match status" value="1"/>
</dbReference>
<reference evidence="3" key="2">
    <citation type="submission" date="2020-01" db="EMBL/GenBank/DDBJ databases">
        <authorList>
            <person name="Korhonen P.K.K."/>
            <person name="Guangxu M.G."/>
            <person name="Wang T.W."/>
            <person name="Stroehlein A.J.S."/>
            <person name="Young N.D."/>
            <person name="Ang C.-S.A."/>
            <person name="Fernando D.W.F."/>
            <person name="Lu H.L."/>
            <person name="Taylor S.T."/>
            <person name="Ehtesham M.E.M."/>
            <person name="Najaraj S.H.N."/>
            <person name="Harsha G.H.G."/>
            <person name="Madugundu A.M."/>
            <person name="Renuse S.R."/>
            <person name="Holt D.H."/>
            <person name="Pandey A.P."/>
            <person name="Papenfuss A.P."/>
            <person name="Gasser R.B.G."/>
            <person name="Fischer K.F."/>
        </authorList>
    </citation>
    <scope>NUCLEOTIDE SEQUENCE</scope>
    <source>
        <strain evidence="3">SSS_KF_BRIS2020</strain>
    </source>
</reference>
<dbReference type="AlphaFoldDB" id="A0A834RAH3"/>
<name>A0A834RAH3_SARSC</name>
<feature type="compositionally biased region" description="Low complexity" evidence="1">
    <location>
        <begin position="145"/>
        <end position="154"/>
    </location>
</feature>
<feature type="compositionally biased region" description="Acidic residues" evidence="1">
    <location>
        <begin position="322"/>
        <end position="331"/>
    </location>
</feature>
<feature type="region of interest" description="Disordered" evidence="1">
    <location>
        <begin position="145"/>
        <end position="239"/>
    </location>
</feature>
<dbReference type="OrthoDB" id="6509951at2759"/>
<dbReference type="GO" id="GO:0030286">
    <property type="term" value="C:dynein complex"/>
    <property type="evidence" value="ECO:0007669"/>
    <property type="project" value="InterPro"/>
</dbReference>
<reference evidence="4" key="3">
    <citation type="submission" date="2022-06" db="UniProtKB">
        <authorList>
            <consortium name="EnsemblMetazoa"/>
        </authorList>
    </citation>
    <scope>IDENTIFICATION</scope>
</reference>
<accession>A0A834RAH3</accession>
<dbReference type="Proteomes" id="UP000070412">
    <property type="component" value="Unassembled WGS sequence"/>
</dbReference>
<evidence type="ECO:0000256" key="2">
    <source>
        <dbReference type="SAM" id="Phobius"/>
    </source>
</evidence>
<evidence type="ECO:0000313" key="4">
    <source>
        <dbReference type="EnsemblMetazoa" id="KAF7492127.1"/>
    </source>
</evidence>
<dbReference type="EMBL" id="WVUK01000057">
    <property type="protein sequence ID" value="KAF7492127.1"/>
    <property type="molecule type" value="Genomic_DNA"/>
</dbReference>
<evidence type="ECO:0000256" key="1">
    <source>
        <dbReference type="SAM" id="MobiDB-lite"/>
    </source>
</evidence>
<feature type="region of interest" description="Disordered" evidence="1">
    <location>
        <begin position="40"/>
        <end position="87"/>
    </location>
</feature>
<gene>
    <name evidence="3" type="ORF">SSS_9206</name>
</gene>
<feature type="compositionally biased region" description="Basic and acidic residues" evidence="1">
    <location>
        <begin position="163"/>
        <end position="177"/>
    </location>
</feature>
<keyword evidence="2" id="KW-0812">Transmembrane</keyword>
<reference evidence="5" key="1">
    <citation type="journal article" date="2020" name="PLoS Negl. Trop. Dis.">
        <title>High-quality nuclear genome for Sarcoptes scabiei-A critical resource for a neglected parasite.</title>
        <authorList>
            <person name="Korhonen P.K."/>
            <person name="Gasser R.B."/>
            <person name="Ma G."/>
            <person name="Wang T."/>
            <person name="Stroehlein A.J."/>
            <person name="Young N.D."/>
            <person name="Ang C.S."/>
            <person name="Fernando D.D."/>
            <person name="Lu H.C."/>
            <person name="Taylor S."/>
            <person name="Reynolds S.L."/>
            <person name="Mofiz E."/>
            <person name="Najaraj S.H."/>
            <person name="Gowda H."/>
            <person name="Madugundu A."/>
            <person name="Renuse S."/>
            <person name="Holt D."/>
            <person name="Pandey A."/>
            <person name="Papenfuss A.T."/>
            <person name="Fischer K."/>
        </authorList>
    </citation>
    <scope>NUCLEOTIDE SEQUENCE [LARGE SCALE GENOMIC DNA]</scope>
</reference>
<dbReference type="EnsemblMetazoa" id="SSS_9206s_mrna">
    <property type="protein sequence ID" value="KAF7492127.1"/>
    <property type="gene ID" value="SSS_9206"/>
</dbReference>
<dbReference type="InterPro" id="IPR037177">
    <property type="entry name" value="DLC_sf"/>
</dbReference>
<keyword evidence="5" id="KW-1185">Reference proteome</keyword>